<dbReference type="PANTHER" id="PTHR12378">
    <property type="entry name" value="DESUMOYLATING ISOPEPTIDASE"/>
    <property type="match status" value="1"/>
</dbReference>
<dbReference type="InParanoid" id="J9D8B6"/>
<reference evidence="7" key="2">
    <citation type="submission" date="2015-07" db="EMBL/GenBank/DDBJ databases">
        <title>Contrasting host-pathogen interactions and genome evolution in two generalist and specialist microsporidian pathogens of mosquitoes.</title>
        <authorList>
            <consortium name="The Broad Institute Genomics Platform"/>
            <consortium name="The Broad Institute Genome Sequencing Center for Infectious Disease"/>
            <person name="Cuomo C.A."/>
            <person name="Sanscrainte N.D."/>
            <person name="Goldberg J.M."/>
            <person name="Heiman D."/>
            <person name="Young S."/>
            <person name="Zeng Q."/>
            <person name="Becnel J.J."/>
            <person name="Birren B.W."/>
        </authorList>
    </citation>
    <scope>NUCLEOTIDE SEQUENCE [LARGE SCALE GENOMIC DNA]</scope>
    <source>
        <strain evidence="7">USNM 41457</strain>
    </source>
</reference>
<dbReference type="SMART" id="SM01179">
    <property type="entry name" value="DUF862"/>
    <property type="match status" value="1"/>
</dbReference>
<evidence type="ECO:0000259" key="5">
    <source>
        <dbReference type="PROSITE" id="PS51858"/>
    </source>
</evidence>
<keyword evidence="4" id="KW-0472">Membrane</keyword>
<dbReference type="OMA" id="WHTAIVI"/>
<dbReference type="OrthoDB" id="21221at2759"/>
<dbReference type="Pfam" id="PF05903">
    <property type="entry name" value="Peptidase_C97"/>
    <property type="match status" value="1"/>
</dbReference>
<dbReference type="AlphaFoldDB" id="J9D8B6"/>
<dbReference type="EMBL" id="AFBI03000025">
    <property type="protein sequence ID" value="EJW04021.1"/>
    <property type="molecule type" value="Genomic_DNA"/>
</dbReference>
<name>J9D8B6_EDHAE</name>
<dbReference type="PROSITE" id="PS51858">
    <property type="entry name" value="PPPDE"/>
    <property type="match status" value="1"/>
</dbReference>
<reference evidence="6 7" key="1">
    <citation type="submission" date="2011-08" db="EMBL/GenBank/DDBJ databases">
        <authorList>
            <person name="Liu Z.J."/>
            <person name="Shi F.L."/>
            <person name="Lu J.Q."/>
            <person name="Li M."/>
            <person name="Wang Z.L."/>
        </authorList>
    </citation>
    <scope>NUCLEOTIDE SEQUENCE [LARGE SCALE GENOMIC DNA]</scope>
    <source>
        <strain evidence="6 7">USNM 41457</strain>
    </source>
</reference>
<dbReference type="InterPro" id="IPR042266">
    <property type="entry name" value="PPPDE_sf"/>
</dbReference>
<dbReference type="InterPro" id="IPR008580">
    <property type="entry name" value="PPPDE_dom"/>
</dbReference>
<dbReference type="Gene3D" id="3.90.1720.30">
    <property type="entry name" value="PPPDE domains"/>
    <property type="match status" value="1"/>
</dbReference>
<organism evidence="6 7">
    <name type="scientific">Edhazardia aedis (strain USNM 41457)</name>
    <name type="common">Microsporidian parasite</name>
    <dbReference type="NCBI Taxonomy" id="1003232"/>
    <lineage>
        <taxon>Eukaryota</taxon>
        <taxon>Fungi</taxon>
        <taxon>Fungi incertae sedis</taxon>
        <taxon>Microsporidia</taxon>
        <taxon>Edhazardia</taxon>
    </lineage>
</organism>
<gene>
    <name evidence="6" type="ORF">EDEG_01686</name>
</gene>
<protein>
    <recommendedName>
        <fullName evidence="5">PPPDE domain-containing protein</fullName>
    </recommendedName>
</protein>
<comment type="caution">
    <text evidence="6">The sequence shown here is derived from an EMBL/GenBank/DDBJ whole genome shotgun (WGS) entry which is preliminary data.</text>
</comment>
<keyword evidence="3" id="KW-0378">Hydrolase</keyword>
<keyword evidence="2" id="KW-0645">Protease</keyword>
<dbReference type="GO" id="GO:0070646">
    <property type="term" value="P:protein modification by small protein removal"/>
    <property type="evidence" value="ECO:0007669"/>
    <property type="project" value="TreeGrafter"/>
</dbReference>
<evidence type="ECO:0000256" key="3">
    <source>
        <dbReference type="ARBA" id="ARBA00022801"/>
    </source>
</evidence>
<accession>J9D8B6</accession>
<feature type="transmembrane region" description="Helical" evidence="4">
    <location>
        <begin position="12"/>
        <end position="29"/>
    </location>
</feature>
<comment type="similarity">
    <text evidence="1">Belongs to the DeSI family.</text>
</comment>
<evidence type="ECO:0000256" key="2">
    <source>
        <dbReference type="ARBA" id="ARBA00022670"/>
    </source>
</evidence>
<dbReference type="VEuPathDB" id="MicrosporidiaDB:EDEG_01686"/>
<evidence type="ECO:0000256" key="4">
    <source>
        <dbReference type="SAM" id="Phobius"/>
    </source>
</evidence>
<dbReference type="STRING" id="1003232.J9D8B6"/>
<proteinExistence type="inferred from homology"/>
<evidence type="ECO:0000313" key="6">
    <source>
        <dbReference type="EMBL" id="EJW04021.1"/>
    </source>
</evidence>
<evidence type="ECO:0000256" key="1">
    <source>
        <dbReference type="ARBA" id="ARBA00008140"/>
    </source>
</evidence>
<keyword evidence="4" id="KW-0812">Transmembrane</keyword>
<keyword evidence="4" id="KW-1133">Transmembrane helix</keyword>
<dbReference type="HOGENOM" id="CLU_101028_1_0_1"/>
<sequence length="181" mass="21059">MNKFVNAMKLLRKKYILPIIIITILLNYYKRKNHAKYPVFLRVYDLSKGKAAIFSEPLFGYKIDGVWHTSIEVHDKEIWFGKGITHCKPGESSHGAPIKRIEMGLTKKSPKALEKFIKSVSNRFHKQKYHLLKNNCNHFSNELALFLVNENIPDYIINLADEIGKNPKAMQMLDLFKIIIE</sequence>
<keyword evidence="7" id="KW-1185">Reference proteome</keyword>
<dbReference type="Proteomes" id="UP000003163">
    <property type="component" value="Unassembled WGS sequence"/>
</dbReference>
<dbReference type="FunCoup" id="J9D8B6">
    <property type="interactions" value="34"/>
</dbReference>
<feature type="domain" description="PPPDE" evidence="5">
    <location>
        <begin position="37"/>
        <end position="174"/>
    </location>
</feature>
<dbReference type="GO" id="GO:0008233">
    <property type="term" value="F:peptidase activity"/>
    <property type="evidence" value="ECO:0007669"/>
    <property type="project" value="UniProtKB-KW"/>
</dbReference>
<dbReference type="PANTHER" id="PTHR12378:SF7">
    <property type="entry name" value="DESUMOYLATING ISOPEPTIDASE 1"/>
    <property type="match status" value="1"/>
</dbReference>
<evidence type="ECO:0000313" key="7">
    <source>
        <dbReference type="Proteomes" id="UP000003163"/>
    </source>
</evidence>
<dbReference type="GO" id="GO:0006508">
    <property type="term" value="P:proteolysis"/>
    <property type="evidence" value="ECO:0007669"/>
    <property type="project" value="UniProtKB-KW"/>
</dbReference>